<dbReference type="InterPro" id="IPR001611">
    <property type="entry name" value="Leu-rich_rpt"/>
</dbReference>
<dbReference type="Proteomes" id="UP000789595">
    <property type="component" value="Unassembled WGS sequence"/>
</dbReference>
<dbReference type="GO" id="GO:0005737">
    <property type="term" value="C:cytoplasm"/>
    <property type="evidence" value="ECO:0007669"/>
    <property type="project" value="TreeGrafter"/>
</dbReference>
<proteinExistence type="predicted"/>
<dbReference type="Gene3D" id="3.80.10.10">
    <property type="entry name" value="Ribonuclease Inhibitor"/>
    <property type="match status" value="1"/>
</dbReference>
<dbReference type="EMBL" id="CAKKNE010000001">
    <property type="protein sequence ID" value="CAH0366359.1"/>
    <property type="molecule type" value="Genomic_DNA"/>
</dbReference>
<feature type="compositionally biased region" description="Acidic residues" evidence="3">
    <location>
        <begin position="114"/>
        <end position="124"/>
    </location>
</feature>
<evidence type="ECO:0000313" key="5">
    <source>
        <dbReference type="Proteomes" id="UP000789595"/>
    </source>
</evidence>
<feature type="compositionally biased region" description="Pro residues" evidence="3">
    <location>
        <begin position="346"/>
        <end position="356"/>
    </location>
</feature>
<organism evidence="4 5">
    <name type="scientific">Pelagomonas calceolata</name>
    <dbReference type="NCBI Taxonomy" id="35677"/>
    <lineage>
        <taxon>Eukaryota</taxon>
        <taxon>Sar</taxon>
        <taxon>Stramenopiles</taxon>
        <taxon>Ochrophyta</taxon>
        <taxon>Pelagophyceae</taxon>
        <taxon>Pelagomonadales</taxon>
        <taxon>Pelagomonadaceae</taxon>
        <taxon>Pelagomonas</taxon>
    </lineage>
</organism>
<evidence type="ECO:0000313" key="4">
    <source>
        <dbReference type="EMBL" id="CAH0366359.1"/>
    </source>
</evidence>
<feature type="region of interest" description="Disordered" evidence="3">
    <location>
        <begin position="443"/>
        <end position="465"/>
    </location>
</feature>
<dbReference type="AlphaFoldDB" id="A0A8J2SEY8"/>
<feature type="compositionally biased region" description="Pro residues" evidence="3">
    <location>
        <begin position="125"/>
        <end position="136"/>
    </location>
</feature>
<accession>A0A8J2SEY8</accession>
<keyword evidence="1" id="KW-0433">Leucine-rich repeat</keyword>
<feature type="compositionally biased region" description="Low complexity" evidence="3">
    <location>
        <begin position="320"/>
        <end position="333"/>
    </location>
</feature>
<dbReference type="SMART" id="SM00365">
    <property type="entry name" value="LRR_SD22"/>
    <property type="match status" value="3"/>
</dbReference>
<dbReference type="InterPro" id="IPR032675">
    <property type="entry name" value="LRR_dom_sf"/>
</dbReference>
<name>A0A8J2SEY8_9STRA</name>
<feature type="region of interest" description="Disordered" evidence="3">
    <location>
        <begin position="114"/>
        <end position="136"/>
    </location>
</feature>
<feature type="region of interest" description="Disordered" evidence="3">
    <location>
        <begin position="63"/>
        <end position="91"/>
    </location>
</feature>
<evidence type="ECO:0000256" key="2">
    <source>
        <dbReference type="ARBA" id="ARBA00022737"/>
    </source>
</evidence>
<gene>
    <name evidence="4" type="ORF">PECAL_1P28480</name>
</gene>
<keyword evidence="2" id="KW-0677">Repeat</keyword>
<dbReference type="PANTHER" id="PTHR15454:SF56">
    <property type="entry name" value="PROTEIN PHOSPHATASE 1 REGULATORY SUBUNIT 7-RELATED"/>
    <property type="match status" value="1"/>
</dbReference>
<dbReference type="SUPFAM" id="SSF52058">
    <property type="entry name" value="L domain-like"/>
    <property type="match status" value="1"/>
</dbReference>
<keyword evidence="5" id="KW-1185">Reference proteome</keyword>
<comment type="caution">
    <text evidence="4">The sequence shown here is derived from an EMBL/GenBank/DDBJ whole genome shotgun (WGS) entry which is preliminary data.</text>
</comment>
<sequence length="465" mass="50566">MAATDADDAYVMDLSERHLSSRGLHDALARLQRVLHDEDERDGVTIARPLELLCAGNDVAKFALPASEKPPRPEPAPRQRQPEPEPPTVESYAELHRSQGGLMDMMMGWQDDDDETVDEEDVYEEPPPPPPPPPPKLAVPLASRIVVLDLAGNRLGPDATPSSKALSSLKKLRTLNLADNGLETCSGLASLVNLEALFLQKNYLRSADGLWGLSKLSSLDLRDNDIRSVAALRPLSCNAALRSLDVRGNPLCDDAAKARDARARLRSVLVRLARLGVGPDARDAAPSQTTNKALADIKPAAAGGDSYAGTHRRQLERRTAPQTTTRTARSAPPRSRPAPPRRRRAPSPPPPPPPELSPEAPARFRPDKEALADLPWRQPPNPLPRWMLEREVGAAAADVVVRTRRGAARRDIRRAARRAAAPHPPPDRAVDEVLGAVERVISGHEAGRHRSRVNARAGNPRPFAV</sequence>
<feature type="region of interest" description="Disordered" evidence="3">
    <location>
        <begin position="407"/>
        <end position="429"/>
    </location>
</feature>
<reference evidence="4" key="1">
    <citation type="submission" date="2021-11" db="EMBL/GenBank/DDBJ databases">
        <authorList>
            <consortium name="Genoscope - CEA"/>
            <person name="William W."/>
        </authorList>
    </citation>
    <scope>NUCLEOTIDE SEQUENCE</scope>
</reference>
<evidence type="ECO:0000256" key="3">
    <source>
        <dbReference type="SAM" id="MobiDB-lite"/>
    </source>
</evidence>
<dbReference type="OrthoDB" id="2444812at2759"/>
<feature type="region of interest" description="Disordered" evidence="3">
    <location>
        <begin position="279"/>
        <end position="362"/>
    </location>
</feature>
<dbReference type="PROSITE" id="PS51450">
    <property type="entry name" value="LRR"/>
    <property type="match status" value="2"/>
</dbReference>
<dbReference type="PANTHER" id="PTHR15454">
    <property type="entry name" value="NISCHARIN RELATED"/>
    <property type="match status" value="1"/>
</dbReference>
<protein>
    <submittedName>
        <fullName evidence="4">Uncharacterized protein</fullName>
    </submittedName>
</protein>
<evidence type="ECO:0000256" key="1">
    <source>
        <dbReference type="ARBA" id="ARBA00022614"/>
    </source>
</evidence>
<feature type="compositionally biased region" description="Basic and acidic residues" evidence="3">
    <location>
        <begin position="69"/>
        <end position="83"/>
    </location>
</feature>